<dbReference type="InterPro" id="IPR050562">
    <property type="entry name" value="FAD_mOase_fung"/>
</dbReference>
<keyword evidence="3" id="KW-0274">FAD</keyword>
<organism evidence="6 7">
    <name type="scientific">Lachnellula arida</name>
    <dbReference type="NCBI Taxonomy" id="1316785"/>
    <lineage>
        <taxon>Eukaryota</taxon>
        <taxon>Fungi</taxon>
        <taxon>Dikarya</taxon>
        <taxon>Ascomycota</taxon>
        <taxon>Pezizomycotina</taxon>
        <taxon>Leotiomycetes</taxon>
        <taxon>Helotiales</taxon>
        <taxon>Lachnaceae</taxon>
        <taxon>Lachnellula</taxon>
    </lineage>
</organism>
<keyword evidence="4" id="KW-0560">Oxidoreductase</keyword>
<dbReference type="PANTHER" id="PTHR47356:SF2">
    <property type="entry name" value="FAD-BINDING DOMAIN-CONTAINING PROTEIN-RELATED"/>
    <property type="match status" value="1"/>
</dbReference>
<evidence type="ECO:0000256" key="1">
    <source>
        <dbReference type="ARBA" id="ARBA00007992"/>
    </source>
</evidence>
<comment type="similarity">
    <text evidence="1">Belongs to the paxM FAD-dependent monooxygenase family.</text>
</comment>
<dbReference type="InterPro" id="IPR036188">
    <property type="entry name" value="FAD/NAD-bd_sf"/>
</dbReference>
<dbReference type="AlphaFoldDB" id="A0A8T9BCK5"/>
<dbReference type="EMBL" id="QGMF01000245">
    <property type="protein sequence ID" value="TVY17537.1"/>
    <property type="molecule type" value="Genomic_DNA"/>
</dbReference>
<keyword evidence="6" id="KW-0503">Monooxygenase</keyword>
<gene>
    <name evidence="6" type="primary">DEP2</name>
    <name evidence="6" type="ORF">LARI1_G005109</name>
</gene>
<evidence type="ECO:0000256" key="3">
    <source>
        <dbReference type="ARBA" id="ARBA00022827"/>
    </source>
</evidence>
<name>A0A8T9BCK5_9HELO</name>
<dbReference type="PRINTS" id="PR00420">
    <property type="entry name" value="RNGMNOXGNASE"/>
</dbReference>
<evidence type="ECO:0000313" key="6">
    <source>
        <dbReference type="EMBL" id="TVY17537.1"/>
    </source>
</evidence>
<protein>
    <submittedName>
        <fullName evidence="6">FAD-dependent monooxygenase DEP2</fullName>
    </submittedName>
</protein>
<dbReference type="Gene3D" id="3.50.50.60">
    <property type="entry name" value="FAD/NAD(P)-binding domain"/>
    <property type="match status" value="1"/>
</dbReference>
<proteinExistence type="inferred from homology"/>
<dbReference type="GO" id="GO:0004497">
    <property type="term" value="F:monooxygenase activity"/>
    <property type="evidence" value="ECO:0007669"/>
    <property type="project" value="UniProtKB-KW"/>
</dbReference>
<dbReference type="InterPro" id="IPR002938">
    <property type="entry name" value="FAD-bd"/>
</dbReference>
<evidence type="ECO:0000259" key="5">
    <source>
        <dbReference type="Pfam" id="PF01494"/>
    </source>
</evidence>
<sequence length="474" mass="53288">MAVDRPFRIVVIGGGVTGLTASHVLSKAGIDHVVLERGQEAAPPSGASIAIYPHGARILEQIGCLDEMLKITSPMERYVNRRPDGTVVMERDFWPQIQRNHGYTLMFFERRGFLQCLYDQLPDKSRVLLGKNVIRIKETPDEVEVFLADGTSQKGDIIIGCDGIHSLARQAMWDNADRISPGLITMKDRKAMMTSWTCLLGMAPPIPGMRNEFSAVHNDGYSFLLGKQEDRTFFFVFRRVKKPYSQYTRPRWTAEDADAAAAAVADHPITENLVFADLWRRRYRAQIVDIEEGILPHWFFGRTVLVGDAAHKITPNIAFGGNSGMESIVLLTNLLNRLLAANPNTKPSSATLRSIFQQYQDQRVPRMEKVMKFSNLITRMQAWDGGLMKFLALWILPYQMKETLAASIGDIVKGAEKLDFVPLKKRPSKIKWDDDVSASNMGTKGWAERKSWILGLSVVVVSVLWTFAPSGLKF</sequence>
<evidence type="ECO:0000256" key="2">
    <source>
        <dbReference type="ARBA" id="ARBA00022630"/>
    </source>
</evidence>
<dbReference type="OrthoDB" id="2431938at2759"/>
<reference evidence="6 7" key="1">
    <citation type="submission" date="2018-05" db="EMBL/GenBank/DDBJ databases">
        <title>Whole genome sequencing for identification of molecular markers to develop diagnostic detection tools for the regulated plant pathogen Lachnellula willkommii.</title>
        <authorList>
            <person name="Giroux E."/>
            <person name="Bilodeau G."/>
        </authorList>
    </citation>
    <scope>NUCLEOTIDE SEQUENCE [LARGE SCALE GENOMIC DNA]</scope>
    <source>
        <strain evidence="6 7">CBS 203.66</strain>
    </source>
</reference>
<keyword evidence="7" id="KW-1185">Reference proteome</keyword>
<dbReference type="GO" id="GO:0071949">
    <property type="term" value="F:FAD binding"/>
    <property type="evidence" value="ECO:0007669"/>
    <property type="project" value="InterPro"/>
</dbReference>
<evidence type="ECO:0000256" key="4">
    <source>
        <dbReference type="ARBA" id="ARBA00023002"/>
    </source>
</evidence>
<comment type="caution">
    <text evidence="6">The sequence shown here is derived from an EMBL/GenBank/DDBJ whole genome shotgun (WGS) entry which is preliminary data.</text>
</comment>
<evidence type="ECO:0000313" key="7">
    <source>
        <dbReference type="Proteomes" id="UP000469559"/>
    </source>
</evidence>
<accession>A0A8T9BCK5</accession>
<keyword evidence="2" id="KW-0285">Flavoprotein</keyword>
<feature type="domain" description="FAD-binding" evidence="5">
    <location>
        <begin position="9"/>
        <end position="373"/>
    </location>
</feature>
<dbReference type="Proteomes" id="UP000469559">
    <property type="component" value="Unassembled WGS sequence"/>
</dbReference>
<dbReference type="Pfam" id="PF01494">
    <property type="entry name" value="FAD_binding_3"/>
    <property type="match status" value="1"/>
</dbReference>
<dbReference type="PANTHER" id="PTHR47356">
    <property type="entry name" value="FAD-DEPENDENT MONOOXYGENASE ASQG-RELATED"/>
    <property type="match status" value="1"/>
</dbReference>
<dbReference type="SUPFAM" id="SSF51905">
    <property type="entry name" value="FAD/NAD(P)-binding domain"/>
    <property type="match status" value="1"/>
</dbReference>